<dbReference type="GO" id="GO:0003779">
    <property type="term" value="F:actin binding"/>
    <property type="evidence" value="ECO:0007669"/>
    <property type="project" value="InterPro"/>
</dbReference>
<dbReference type="SMART" id="SM00498">
    <property type="entry name" value="FH2"/>
    <property type="match status" value="1"/>
</dbReference>
<feature type="compositionally biased region" description="Pro residues" evidence="2">
    <location>
        <begin position="83"/>
        <end position="140"/>
    </location>
</feature>
<dbReference type="InterPro" id="IPR003124">
    <property type="entry name" value="WH2_dom"/>
</dbReference>
<evidence type="ECO:0000313" key="5">
    <source>
        <dbReference type="Proteomes" id="UP000695023"/>
    </source>
</evidence>
<sequence length="695" mass="76319">MIKAEGISQDQAKVNSPALFFLIAAEVDSADHLLQKLLPRKTYSPNLAIDRAVQTRLPDSPPSQSEALTKDAPTAPTAAALPPALPTSYAPPLPPPLPGAMTLPLPPPPLPPTPLPGAMAPPPPPPPLPGAGPPLPPSPPGDIRAETVQSLGRLYSSSAPNSSNTPCPTLRMKKLNWQKLPSRLVSGEAWCWPRSGAGFIQADVTLSTGHESLWTSTSLDSMEPDYCSIEQLFSLPPTETKTRTKSKTEPKEVSFIDAKKSLNLHIFLKHFKCSHEDFVDLIRRGDRSKFDVEALKQFIKLLPEKHELAAVVVFLFLFVCVVLCAGVKESARLPVFCKLILSVGNFLNYGTHTGNAEGFKISTLLKLTETKANKSRVTLLHHILQEAEENHPDLLNLPDELEICAKAAGLSLDSIQSETNTLNKRLKNSERSVSSSSDMKEQYLSTVQESLQAVEQLQLLLSSVEEQRKHLSAYLCEDSSSFSLEELFSTIKTFRDLFLRTLKENEGHREQKKRLEEGRKLREEAPTRKIIRTDMANWDEGCIVDNLLAEIRKGCRLRKTRPRAEPDGGVEGHPGVRQMSAAQDKPDLPEKPREEVRTPTHPPAGTRPEPEPDRAASELQALGEPPAAEVQGPESEVDTGPAQQEVQHAASQQDVTQVNRSKDPNPEDSAPQNASNTLDTSPAGRVRRCALCFRL</sequence>
<feature type="compositionally biased region" description="Basic and acidic residues" evidence="2">
    <location>
        <begin position="584"/>
        <end position="598"/>
    </location>
</feature>
<dbReference type="SUPFAM" id="SSF101447">
    <property type="entry name" value="Formin homology 2 domain (FH2 domain)"/>
    <property type="match status" value="1"/>
</dbReference>
<dbReference type="InterPro" id="IPR015425">
    <property type="entry name" value="FH2_Formin"/>
</dbReference>
<dbReference type="PANTHER" id="PTHR46345:SF5">
    <property type="entry name" value="INVERTED FORMIN-2"/>
    <property type="match status" value="1"/>
</dbReference>
<feature type="coiled-coil region" evidence="1">
    <location>
        <begin position="412"/>
        <end position="467"/>
    </location>
</feature>
<feature type="region of interest" description="Disordered" evidence="2">
    <location>
        <begin position="559"/>
        <end position="686"/>
    </location>
</feature>
<organism evidence="5 6">
    <name type="scientific">Pundamilia nyererei</name>
    <dbReference type="NCBI Taxonomy" id="303518"/>
    <lineage>
        <taxon>Eukaryota</taxon>
        <taxon>Metazoa</taxon>
        <taxon>Chordata</taxon>
        <taxon>Craniata</taxon>
        <taxon>Vertebrata</taxon>
        <taxon>Euteleostomi</taxon>
        <taxon>Actinopterygii</taxon>
        <taxon>Neopterygii</taxon>
        <taxon>Teleostei</taxon>
        <taxon>Neoteleostei</taxon>
        <taxon>Acanthomorphata</taxon>
        <taxon>Ovalentaria</taxon>
        <taxon>Cichlomorphae</taxon>
        <taxon>Cichliformes</taxon>
        <taxon>Cichlidae</taxon>
        <taxon>African cichlids</taxon>
        <taxon>Pseudocrenilabrinae</taxon>
        <taxon>Haplochromini</taxon>
        <taxon>Pundamilia</taxon>
    </lineage>
</organism>
<feature type="compositionally biased region" description="Polar residues" evidence="2">
    <location>
        <begin position="670"/>
        <end position="680"/>
    </location>
</feature>
<dbReference type="GeneID" id="106455940"/>
<keyword evidence="5" id="KW-1185">Reference proteome</keyword>
<dbReference type="RefSeq" id="XP_013763294.1">
    <property type="nucleotide sequence ID" value="XM_013907840.1"/>
</dbReference>
<evidence type="ECO:0000256" key="1">
    <source>
        <dbReference type="SAM" id="Coils"/>
    </source>
</evidence>
<reference evidence="6" key="1">
    <citation type="submission" date="2025-08" db="UniProtKB">
        <authorList>
            <consortium name="RefSeq"/>
        </authorList>
    </citation>
    <scope>IDENTIFICATION</scope>
</reference>
<dbReference type="Proteomes" id="UP000695023">
    <property type="component" value="Unplaced"/>
</dbReference>
<dbReference type="InterPro" id="IPR042201">
    <property type="entry name" value="FH2_Formin_sf"/>
</dbReference>
<dbReference type="PANTHER" id="PTHR46345">
    <property type="entry name" value="INVERTED FORMIN-2"/>
    <property type="match status" value="1"/>
</dbReference>
<evidence type="ECO:0000259" key="3">
    <source>
        <dbReference type="PROSITE" id="PS51082"/>
    </source>
</evidence>
<proteinExistence type="predicted"/>
<evidence type="ECO:0000313" key="6">
    <source>
        <dbReference type="RefSeq" id="XP_013763294.1"/>
    </source>
</evidence>
<dbReference type="PROSITE" id="PS51444">
    <property type="entry name" value="FH2"/>
    <property type="match status" value="1"/>
</dbReference>
<evidence type="ECO:0000256" key="2">
    <source>
        <dbReference type="SAM" id="MobiDB-lite"/>
    </source>
</evidence>
<feature type="region of interest" description="Disordered" evidence="2">
    <location>
        <begin position="55"/>
        <end position="144"/>
    </location>
</feature>
<dbReference type="Gene3D" id="1.20.58.2220">
    <property type="entry name" value="Formin, FH2 domain"/>
    <property type="match status" value="2"/>
</dbReference>
<feature type="compositionally biased region" description="Polar residues" evidence="2">
    <location>
        <begin position="641"/>
        <end position="659"/>
    </location>
</feature>
<feature type="domain" description="WH2" evidence="3">
    <location>
        <begin position="545"/>
        <end position="560"/>
    </location>
</feature>
<gene>
    <name evidence="6" type="primary">LOC106455940</name>
</gene>
<keyword evidence="1" id="KW-0175">Coiled coil</keyword>
<dbReference type="PROSITE" id="PS51082">
    <property type="entry name" value="WH2"/>
    <property type="match status" value="1"/>
</dbReference>
<feature type="domain" description="FH2" evidence="4">
    <location>
        <begin position="133"/>
        <end position="524"/>
    </location>
</feature>
<protein>
    <submittedName>
        <fullName evidence="6">Inverted formin-2-like</fullName>
    </submittedName>
</protein>
<dbReference type="AlphaFoldDB" id="A0A9Y6J5N9"/>
<dbReference type="Pfam" id="PF02181">
    <property type="entry name" value="FH2"/>
    <property type="match status" value="2"/>
</dbReference>
<name>A0A9Y6J5N9_9CICH</name>
<feature type="compositionally biased region" description="Low complexity" evidence="2">
    <location>
        <begin position="72"/>
        <end position="82"/>
    </location>
</feature>
<evidence type="ECO:0000259" key="4">
    <source>
        <dbReference type="PROSITE" id="PS51444"/>
    </source>
</evidence>
<accession>A0A9Y6J5N9</accession>